<protein>
    <recommendedName>
        <fullName evidence="2">Copper amine oxidase-like N-terminal domain-containing protein</fullName>
    </recommendedName>
</protein>
<reference evidence="4" key="1">
    <citation type="submission" date="2015-03" db="EMBL/GenBank/DDBJ databases">
        <authorList>
            <person name="Wibberg D."/>
        </authorList>
    </citation>
    <scope>NUCLEOTIDE SEQUENCE [LARGE SCALE GENOMIC DNA]</scope>
</reference>
<organism evidence="3 4">
    <name type="scientific">Paenibacillus riograndensis SBR5</name>
    <dbReference type="NCBI Taxonomy" id="1073571"/>
    <lineage>
        <taxon>Bacteria</taxon>
        <taxon>Bacillati</taxon>
        <taxon>Bacillota</taxon>
        <taxon>Bacilli</taxon>
        <taxon>Bacillales</taxon>
        <taxon>Paenibacillaceae</taxon>
        <taxon>Paenibacillus</taxon>
        <taxon>Paenibacillus sonchi group</taxon>
    </lineage>
</organism>
<gene>
    <name evidence="3" type="ORF">PRIO_5684</name>
</gene>
<dbReference type="Proteomes" id="UP000033163">
    <property type="component" value="Chromosome I"/>
</dbReference>
<evidence type="ECO:0000256" key="1">
    <source>
        <dbReference type="SAM" id="SignalP"/>
    </source>
</evidence>
<dbReference type="RefSeq" id="WP_020430183.1">
    <property type="nucleotide sequence ID" value="NZ_AGBD01001010.1"/>
</dbReference>
<feature type="signal peptide" evidence="1">
    <location>
        <begin position="1"/>
        <end position="23"/>
    </location>
</feature>
<evidence type="ECO:0000313" key="4">
    <source>
        <dbReference type="Proteomes" id="UP000033163"/>
    </source>
</evidence>
<dbReference type="AlphaFoldDB" id="A0A0E4HEI0"/>
<keyword evidence="1" id="KW-0732">Signal</keyword>
<accession>A0A0E4HEI0</accession>
<dbReference type="HOGENOM" id="CLU_696070_0_0_9"/>
<dbReference type="Pfam" id="PF07833">
    <property type="entry name" value="Cu_amine_oxidN1"/>
    <property type="match status" value="1"/>
</dbReference>
<dbReference type="Gene3D" id="3.30.457.10">
    <property type="entry name" value="Copper amine oxidase-like, N-terminal domain"/>
    <property type="match status" value="1"/>
</dbReference>
<proteinExistence type="predicted"/>
<dbReference type="Gene3D" id="3.10.450.50">
    <property type="match status" value="1"/>
</dbReference>
<dbReference type="PATRIC" id="fig|1073571.4.peg.6102"/>
<evidence type="ECO:0000313" key="3">
    <source>
        <dbReference type="EMBL" id="CQR58071.1"/>
    </source>
</evidence>
<feature type="domain" description="Copper amine oxidase-like N-terminal" evidence="2">
    <location>
        <begin position="31"/>
        <end position="139"/>
    </location>
</feature>
<dbReference type="InterPro" id="IPR036582">
    <property type="entry name" value="Mao_N_sf"/>
</dbReference>
<sequence length="392" mass="42969">MKKLLSLMGISLLALMLAVPAFAADKPIKVYINGSNVAFTAGSPYLKNNTVLVPFRVIFEKLGLNVLWDAKTGTVTGTSASLTISLKIGSSRATVNNLVKKLATAPSSISGTTYIPLRFVAEATGGTAVWDAASRSVKINTPEASDNSEQQITDLMHLSNKYFNAENAAGYYSLVVFNSVPADSVDNLKEYFKRYDMVTTIESLDILSIQGNEAVVHTVEKSVRKGGDYLPDERYEYLHTLVRKNGVWKIESSELQDSSVLLTPEQGKTAVVLPQSDASAIKDSLSKYYAARNAKNVDNTLAQLTYYGEEYEASMKDAIAEYFEAYNLTETLNSSNIFYYTPDEAAIYVEAAVKDADSGESYTQSSIFIFSKSSSGQWTIDDSYLVSYSDQK</sequence>
<dbReference type="InterPro" id="IPR032710">
    <property type="entry name" value="NTF2-like_dom_sf"/>
</dbReference>
<dbReference type="SUPFAM" id="SSF55383">
    <property type="entry name" value="Copper amine oxidase, domain N"/>
    <property type="match status" value="1"/>
</dbReference>
<dbReference type="SUPFAM" id="SSF54427">
    <property type="entry name" value="NTF2-like"/>
    <property type="match status" value="1"/>
</dbReference>
<dbReference type="KEGG" id="pri:PRIO_5684"/>
<feature type="chain" id="PRO_5002420814" description="Copper amine oxidase-like N-terminal domain-containing protein" evidence="1">
    <location>
        <begin position="24"/>
        <end position="392"/>
    </location>
</feature>
<dbReference type="InterPro" id="IPR012854">
    <property type="entry name" value="Cu_amine_oxidase-like_N"/>
</dbReference>
<dbReference type="EMBL" id="LN831776">
    <property type="protein sequence ID" value="CQR58071.1"/>
    <property type="molecule type" value="Genomic_DNA"/>
</dbReference>
<name>A0A0E4HEI0_9BACL</name>
<evidence type="ECO:0000259" key="2">
    <source>
        <dbReference type="Pfam" id="PF07833"/>
    </source>
</evidence>